<evidence type="ECO:0000313" key="10">
    <source>
        <dbReference type="Proteomes" id="UP000092177"/>
    </source>
</evidence>
<dbReference type="Gene3D" id="3.40.50.200">
    <property type="entry name" value="Peptidase S8/S53 domain"/>
    <property type="match status" value="1"/>
</dbReference>
<dbReference type="RefSeq" id="XP_018156168.1">
    <property type="nucleotide sequence ID" value="XM_018304145.1"/>
</dbReference>
<gene>
    <name evidence="9" type="ORF">CH63R_09171</name>
</gene>
<feature type="domain" description="Peptidase S8/S53" evidence="7">
    <location>
        <begin position="594"/>
        <end position="815"/>
    </location>
</feature>
<dbReference type="InterPro" id="IPR050131">
    <property type="entry name" value="Peptidase_S8_subtilisin-like"/>
</dbReference>
<dbReference type="EMBL" id="LTAN01000006">
    <property type="protein sequence ID" value="OBR07650.1"/>
    <property type="molecule type" value="Genomic_DNA"/>
</dbReference>
<comment type="similarity">
    <text evidence="1 5">Belongs to the peptidase S8 family.</text>
</comment>
<evidence type="ECO:0000256" key="1">
    <source>
        <dbReference type="ARBA" id="ARBA00011073"/>
    </source>
</evidence>
<dbReference type="PANTHER" id="PTHR43806">
    <property type="entry name" value="PEPTIDASE S8"/>
    <property type="match status" value="1"/>
</dbReference>
<feature type="compositionally biased region" description="Polar residues" evidence="6">
    <location>
        <begin position="25"/>
        <end position="38"/>
    </location>
</feature>
<evidence type="ECO:0000313" key="9">
    <source>
        <dbReference type="EMBL" id="OBR07650.1"/>
    </source>
</evidence>
<dbReference type="InterPro" id="IPR023828">
    <property type="entry name" value="Peptidase_S8_Ser-AS"/>
</dbReference>
<dbReference type="GO" id="GO:0004252">
    <property type="term" value="F:serine-type endopeptidase activity"/>
    <property type="evidence" value="ECO:0007669"/>
    <property type="project" value="UniProtKB-UniRule"/>
</dbReference>
<dbReference type="InterPro" id="IPR036852">
    <property type="entry name" value="Peptidase_S8/S53_dom_sf"/>
</dbReference>
<protein>
    <submittedName>
        <fullName evidence="9">Pfs domain-containing protein</fullName>
    </submittedName>
</protein>
<evidence type="ECO:0000259" key="7">
    <source>
        <dbReference type="Pfam" id="PF00082"/>
    </source>
</evidence>
<evidence type="ECO:0000259" key="8">
    <source>
        <dbReference type="Pfam" id="PF24476"/>
    </source>
</evidence>
<dbReference type="GO" id="GO:0006508">
    <property type="term" value="P:proteolysis"/>
    <property type="evidence" value="ECO:0007669"/>
    <property type="project" value="UniProtKB-KW"/>
</dbReference>
<feature type="active site" description="Charge relay system" evidence="5">
    <location>
        <position position="645"/>
    </location>
</feature>
<dbReference type="PRINTS" id="PR00723">
    <property type="entry name" value="SUBTILISIN"/>
</dbReference>
<dbReference type="SUPFAM" id="SSF52743">
    <property type="entry name" value="Subtilisin-like"/>
    <property type="match status" value="1"/>
</dbReference>
<evidence type="ECO:0000256" key="3">
    <source>
        <dbReference type="ARBA" id="ARBA00022801"/>
    </source>
</evidence>
<evidence type="ECO:0000256" key="4">
    <source>
        <dbReference type="ARBA" id="ARBA00022825"/>
    </source>
</evidence>
<reference evidence="10" key="1">
    <citation type="journal article" date="2017" name="BMC Genomics">
        <title>Gapless genome assembly of Colletotrichum higginsianum reveals chromosome structure and association of transposable elements with secondary metabolite gene clusters.</title>
        <authorList>
            <person name="Dallery J.-F."/>
            <person name="Lapalu N."/>
            <person name="Zampounis A."/>
            <person name="Pigne S."/>
            <person name="Luyten I."/>
            <person name="Amselem J."/>
            <person name="Wittenberg A.H.J."/>
            <person name="Zhou S."/>
            <person name="de Queiroz M.V."/>
            <person name="Robin G.P."/>
            <person name="Auger A."/>
            <person name="Hainaut M."/>
            <person name="Henrissat B."/>
            <person name="Kim K.-T."/>
            <person name="Lee Y.-H."/>
            <person name="Lespinet O."/>
            <person name="Schwartz D.C."/>
            <person name="Thon M.R."/>
            <person name="O'Connell R.J."/>
        </authorList>
    </citation>
    <scope>NUCLEOTIDE SEQUENCE [LARGE SCALE GENOMIC DNA]</scope>
    <source>
        <strain evidence="10">IMI 349063</strain>
    </source>
</reference>
<dbReference type="Proteomes" id="UP000092177">
    <property type="component" value="Chromosome 6"/>
</dbReference>
<feature type="domain" description="DUF7580" evidence="8">
    <location>
        <begin position="196"/>
        <end position="498"/>
    </location>
</feature>
<evidence type="ECO:0000256" key="5">
    <source>
        <dbReference type="PROSITE-ProRule" id="PRU01240"/>
    </source>
</evidence>
<dbReference type="InterPro" id="IPR056002">
    <property type="entry name" value="DUF7580"/>
</dbReference>
<organism evidence="9 10">
    <name type="scientific">Colletotrichum higginsianum (strain IMI 349063)</name>
    <name type="common">Crucifer anthracnose fungus</name>
    <dbReference type="NCBI Taxonomy" id="759273"/>
    <lineage>
        <taxon>Eukaryota</taxon>
        <taxon>Fungi</taxon>
        <taxon>Dikarya</taxon>
        <taxon>Ascomycota</taxon>
        <taxon>Pezizomycotina</taxon>
        <taxon>Sordariomycetes</taxon>
        <taxon>Hypocreomycetidae</taxon>
        <taxon>Glomerellales</taxon>
        <taxon>Glomerellaceae</taxon>
        <taxon>Colletotrichum</taxon>
        <taxon>Colletotrichum destructivum species complex</taxon>
    </lineage>
</organism>
<comment type="caution">
    <text evidence="9">The sequence shown here is derived from an EMBL/GenBank/DDBJ whole genome shotgun (WGS) entry which is preliminary data.</text>
</comment>
<name>A0A1B7Y6I0_COLHI</name>
<sequence length="921" mass="104145">MFPIGDYLRLFYGEVRGVMLDGGQTRASAASSGPALSNDNEDHGDDIMDHEDQKAFLEYEVQLPSLSTRIYDIDVRDPRVQDKAAELLSFLETRLETENLSLPAFQHDTSGGKSDRPMHETAQRYAKLAAENGERDIRLRGAMHPPTIEECREYVVRFTALNKTLESRYEQEDTNTAADAASNNFTNPTGSLSLADHHDRLYEVLSDQLCNEPGHQAFLQVSGSGYPLFDMILSGCSDNWLETQFMLDDRNPNNDQSNCLETLDICQKIGRYHRLRRLLCLSLDEYGIRLRAAAPEKMHQKLSVPTEKSLDELLRRGALHEETFEIRLKKSRIALQIALLLYRLYPGPWVQQSWNASTIQVLGHRRNDTAQDWDRLGVPCRFIHDWQTNNTVWSEYQDSQDGFEQDSPAFFLSLAQMLLSVSEGLAGSSSPLSIDDLLDKTEEIIDNKLLSSYGKAIKGCVDFALDYELCRHDIPDPRERAREVIRTSIVEHLQRNLRFWEAEHHAHLEETRPGDVGSGKDTREVGCPPSVQVNPATATKSSFIRLFADADKESEEINPEDLKNSFIKLMDVFKDMFIPPFNRWKGGRPADFKAIRIAVLDTGLQIDDDDLLLRVAAKKRVLSDLSRNYLTTESGPGSFVDTHGHGTHVVRLLLQLTQHAEIVVIKISNGPTLETTTLQQVADALEWAGSERGADADIINLSFGLGEAARHVMQPVISRLVGRRKLLFAAASNSGGNGRRAYPAKEMGVFAVHATDDEGHSQGDLNPPRDEARDNFSTLGRRIPSWWQGRDVYVTGTSFAAPVAAAVAANALEFVRRSSLPHTDQQYFFGYSGMRRLFRHLSNRKGDYDYIRPWKDEMFDVEQNSPEAMEDKLRAMATIHDDLEFMNYWAEQSRDQARDLEVEAGEAQDSWVRTYMFSGKY</sequence>
<proteinExistence type="inferred from homology"/>
<dbReference type="Pfam" id="PF00082">
    <property type="entry name" value="Peptidase_S8"/>
    <property type="match status" value="1"/>
</dbReference>
<keyword evidence="4 5" id="KW-0720">Serine protease</keyword>
<dbReference type="Pfam" id="PF24476">
    <property type="entry name" value="DUF7580"/>
    <property type="match status" value="1"/>
</dbReference>
<feature type="active site" description="Charge relay system" evidence="5">
    <location>
        <position position="601"/>
    </location>
</feature>
<dbReference type="CDD" id="cd00306">
    <property type="entry name" value="Peptidases_S8_S53"/>
    <property type="match status" value="1"/>
</dbReference>
<accession>A0A1B7Y6I0</accession>
<dbReference type="InterPro" id="IPR015500">
    <property type="entry name" value="Peptidase_S8_subtilisin-rel"/>
</dbReference>
<keyword evidence="3 5" id="KW-0378">Hydrolase</keyword>
<evidence type="ECO:0000256" key="6">
    <source>
        <dbReference type="SAM" id="MobiDB-lite"/>
    </source>
</evidence>
<dbReference type="OrthoDB" id="206201at2759"/>
<dbReference type="PROSITE" id="PS51892">
    <property type="entry name" value="SUBTILASE"/>
    <property type="match status" value="1"/>
</dbReference>
<dbReference type="KEGG" id="chig:CH63R_09171"/>
<evidence type="ECO:0000256" key="2">
    <source>
        <dbReference type="ARBA" id="ARBA00022670"/>
    </source>
</evidence>
<feature type="active site" description="Charge relay system" evidence="5">
    <location>
        <position position="798"/>
    </location>
</feature>
<feature type="region of interest" description="Disordered" evidence="6">
    <location>
        <begin position="25"/>
        <end position="47"/>
    </location>
</feature>
<dbReference type="GeneID" id="28868252"/>
<keyword evidence="10" id="KW-1185">Reference proteome</keyword>
<dbReference type="InterPro" id="IPR000209">
    <property type="entry name" value="Peptidase_S8/S53_dom"/>
</dbReference>
<keyword evidence="2 5" id="KW-0645">Protease</keyword>
<dbReference type="PANTHER" id="PTHR43806:SF11">
    <property type="entry name" value="CEREVISIN-RELATED"/>
    <property type="match status" value="1"/>
</dbReference>
<dbReference type="AlphaFoldDB" id="A0A1B7Y6I0"/>
<dbReference type="PROSITE" id="PS00138">
    <property type="entry name" value="SUBTILASE_SER"/>
    <property type="match status" value="1"/>
</dbReference>
<dbReference type="VEuPathDB" id="FungiDB:CH63R_09171"/>